<dbReference type="SUPFAM" id="SSF52540">
    <property type="entry name" value="P-loop containing nucleoside triphosphate hydrolases"/>
    <property type="match status" value="1"/>
</dbReference>
<keyword evidence="1" id="KW-0547">Nucleotide-binding</keyword>
<evidence type="ECO:0000256" key="1">
    <source>
        <dbReference type="ARBA" id="ARBA00022741"/>
    </source>
</evidence>
<sequence length="253" mass="27911">MVPVGTLVKEGSEVIAYLSQPGGKGNRFFLVNDNCAPVTCTSEQLGKECILYLELELVGHSGMVGFPSAGKPSLLQSISNVKAEVASYHFITLNPYVGIVHYKGHQQVVADILGIIQGAQQDRGLGLSFFRHMDHCCFLLFIVDLSLPEPWTQVKGLKYKLEKYEEGLSERPHVVVTNKIDLPQARARLPQLQKHLGQVILLSAVTGENLGQLLLHLKVLHDAYLQAKLPRGRGGRNDSRMNQTLLPCVHTIT</sequence>
<keyword evidence="5" id="KW-1185">Reference proteome</keyword>
<dbReference type="GO" id="GO:0003924">
    <property type="term" value="F:GTPase activity"/>
    <property type="evidence" value="ECO:0007669"/>
    <property type="project" value="InterPro"/>
</dbReference>
<dbReference type="Gene3D" id="3.40.50.300">
    <property type="entry name" value="P-loop containing nucleotide triphosphate hydrolases"/>
    <property type="match status" value="1"/>
</dbReference>
<organism evidence="4 5">
    <name type="scientific">Marmota marmota marmota</name>
    <name type="common">Alpine marmot</name>
    <dbReference type="NCBI Taxonomy" id="9994"/>
    <lineage>
        <taxon>Eukaryota</taxon>
        <taxon>Metazoa</taxon>
        <taxon>Chordata</taxon>
        <taxon>Craniata</taxon>
        <taxon>Vertebrata</taxon>
        <taxon>Euteleostomi</taxon>
        <taxon>Mammalia</taxon>
        <taxon>Eutheria</taxon>
        <taxon>Euarchontoglires</taxon>
        <taxon>Glires</taxon>
        <taxon>Rodentia</taxon>
        <taxon>Sciuromorpha</taxon>
        <taxon>Sciuridae</taxon>
        <taxon>Xerinae</taxon>
        <taxon>Marmotini</taxon>
        <taxon>Marmota</taxon>
    </lineage>
</organism>
<proteinExistence type="predicted"/>
<dbReference type="InterPro" id="IPR006169">
    <property type="entry name" value="GTP1_OBG_dom"/>
</dbReference>
<dbReference type="InterPro" id="IPR027417">
    <property type="entry name" value="P-loop_NTPase"/>
</dbReference>
<dbReference type="CDD" id="cd01898">
    <property type="entry name" value="Obg"/>
    <property type="match status" value="1"/>
</dbReference>
<evidence type="ECO:0000313" key="4">
    <source>
        <dbReference type="Ensembl" id="ENSMMMP00000021327.1"/>
    </source>
</evidence>
<dbReference type="GeneTree" id="ENSGT00940000157379"/>
<dbReference type="Ensembl" id="ENSMMMT00000024216.1">
    <property type="protein sequence ID" value="ENSMMMP00000021327.1"/>
    <property type="gene ID" value="ENSMMMG00000018793.1"/>
</dbReference>
<reference evidence="4" key="2">
    <citation type="submission" date="2025-09" db="UniProtKB">
        <authorList>
            <consortium name="Ensembl"/>
        </authorList>
    </citation>
    <scope>IDENTIFICATION</scope>
</reference>
<dbReference type="InterPro" id="IPR006073">
    <property type="entry name" value="GTP-bd"/>
</dbReference>
<evidence type="ECO:0000259" key="3">
    <source>
        <dbReference type="PROSITE" id="PS51883"/>
    </source>
</evidence>
<dbReference type="InterPro" id="IPR031167">
    <property type="entry name" value="G_OBG"/>
</dbReference>
<dbReference type="PRINTS" id="PR00326">
    <property type="entry name" value="GTP1OBG"/>
</dbReference>
<dbReference type="PANTHER" id="PTHR11702">
    <property type="entry name" value="DEVELOPMENTALLY REGULATED GTP-BINDING PROTEIN-RELATED"/>
    <property type="match status" value="1"/>
</dbReference>
<feature type="domain" description="OBG-type G" evidence="2">
    <location>
        <begin position="59"/>
        <end position="222"/>
    </location>
</feature>
<dbReference type="InterPro" id="IPR045086">
    <property type="entry name" value="OBG_GTPase"/>
</dbReference>
<dbReference type="PROSITE" id="PS51883">
    <property type="entry name" value="OBG"/>
    <property type="match status" value="1"/>
</dbReference>
<evidence type="ECO:0008006" key="6">
    <source>
        <dbReference type="Google" id="ProtNLM"/>
    </source>
</evidence>
<dbReference type="Pfam" id="PF01926">
    <property type="entry name" value="MMR_HSR1"/>
    <property type="match status" value="1"/>
</dbReference>
<protein>
    <recommendedName>
        <fullName evidence="6">OBG-type G domain-containing protein</fullName>
    </recommendedName>
</protein>
<dbReference type="PANTHER" id="PTHR11702:SF31">
    <property type="entry name" value="MITOCHONDRIAL RIBOSOME-ASSOCIATED GTPASE 2"/>
    <property type="match status" value="1"/>
</dbReference>
<evidence type="ECO:0000313" key="5">
    <source>
        <dbReference type="Proteomes" id="UP000694407"/>
    </source>
</evidence>
<evidence type="ECO:0000259" key="2">
    <source>
        <dbReference type="PROSITE" id="PS51710"/>
    </source>
</evidence>
<reference evidence="4" key="1">
    <citation type="submission" date="2025-08" db="UniProtKB">
        <authorList>
            <consortium name="Ensembl"/>
        </authorList>
    </citation>
    <scope>IDENTIFICATION</scope>
</reference>
<dbReference type="PROSITE" id="PS51710">
    <property type="entry name" value="G_OBG"/>
    <property type="match status" value="1"/>
</dbReference>
<accession>A0A8C5ZW57</accession>
<dbReference type="GO" id="GO:0042254">
    <property type="term" value="P:ribosome biogenesis"/>
    <property type="evidence" value="ECO:0007669"/>
    <property type="project" value="UniProtKB-UniRule"/>
</dbReference>
<dbReference type="AlphaFoldDB" id="A0A8C5ZW57"/>
<dbReference type="Proteomes" id="UP000694407">
    <property type="component" value="Unplaced"/>
</dbReference>
<feature type="domain" description="Obg" evidence="3">
    <location>
        <begin position="1"/>
        <end position="58"/>
    </location>
</feature>
<dbReference type="GO" id="GO:0005525">
    <property type="term" value="F:GTP binding"/>
    <property type="evidence" value="ECO:0007669"/>
    <property type="project" value="InterPro"/>
</dbReference>
<name>A0A8C5ZW57_MARMA</name>
<dbReference type="GO" id="GO:0005739">
    <property type="term" value="C:mitochondrion"/>
    <property type="evidence" value="ECO:0007669"/>
    <property type="project" value="TreeGrafter"/>
</dbReference>